<evidence type="ECO:0008006" key="4">
    <source>
        <dbReference type="Google" id="ProtNLM"/>
    </source>
</evidence>
<dbReference type="KEGG" id="srub:C2R22_04965"/>
<dbReference type="AlphaFoldDB" id="A0A2I8VJ58"/>
<dbReference type="EMBL" id="CP026309">
    <property type="protein sequence ID" value="AUV81089.1"/>
    <property type="molecule type" value="Genomic_DNA"/>
</dbReference>
<dbReference type="Gene3D" id="1.20.1270.70">
    <property type="entry name" value="Designed single chain three-helix bundle"/>
    <property type="match status" value="1"/>
</dbReference>
<accession>A0A2I8VJ58</accession>
<evidence type="ECO:0000313" key="2">
    <source>
        <dbReference type="EMBL" id="AUV81089.1"/>
    </source>
</evidence>
<evidence type="ECO:0000256" key="1">
    <source>
        <dbReference type="SAM" id="Phobius"/>
    </source>
</evidence>
<sequence>MDKRITRMESKMGLRFDKVDCRFDQLEGKIGSRFDEIDNRFDQLDDNIASLRTEMNTRFTKCERRVRRDMMLLLIAFSVVAALLEYFV</sequence>
<reference evidence="2 3" key="1">
    <citation type="submission" date="2018-01" db="EMBL/GenBank/DDBJ databases">
        <title>Complete genome sequence of Salinigranum rubrum GX10T, an extremely halophilic archaeon isolated from a marine solar saltern.</title>
        <authorList>
            <person name="Han S."/>
        </authorList>
    </citation>
    <scope>NUCLEOTIDE SEQUENCE [LARGE SCALE GENOMIC DNA]</scope>
    <source>
        <strain evidence="2 3">GX10</strain>
    </source>
</reference>
<protein>
    <recommendedName>
        <fullName evidence="4">t-SNARE coiled-coil homology domain-containing protein</fullName>
    </recommendedName>
</protein>
<dbReference type="Proteomes" id="UP000236584">
    <property type="component" value="Chromosome"/>
</dbReference>
<name>A0A2I8VJ58_9EURY</name>
<keyword evidence="1" id="KW-0812">Transmembrane</keyword>
<feature type="transmembrane region" description="Helical" evidence="1">
    <location>
        <begin position="70"/>
        <end position="87"/>
    </location>
</feature>
<evidence type="ECO:0000313" key="3">
    <source>
        <dbReference type="Proteomes" id="UP000236584"/>
    </source>
</evidence>
<organism evidence="2 3">
    <name type="scientific">Salinigranum rubrum</name>
    <dbReference type="NCBI Taxonomy" id="755307"/>
    <lineage>
        <taxon>Archaea</taxon>
        <taxon>Methanobacteriati</taxon>
        <taxon>Methanobacteriota</taxon>
        <taxon>Stenosarchaea group</taxon>
        <taxon>Halobacteria</taxon>
        <taxon>Halobacteriales</taxon>
        <taxon>Haloferacaceae</taxon>
        <taxon>Salinigranum</taxon>
    </lineage>
</organism>
<keyword evidence="1" id="KW-1133">Transmembrane helix</keyword>
<keyword evidence="1" id="KW-0472">Membrane</keyword>
<proteinExistence type="predicted"/>
<gene>
    <name evidence="2" type="ORF">C2R22_04965</name>
</gene>
<keyword evidence="3" id="KW-1185">Reference proteome</keyword>